<gene>
    <name evidence="1" type="ORF">PsorP6_008177</name>
</gene>
<reference evidence="1 2" key="1">
    <citation type="journal article" date="2022" name="bioRxiv">
        <title>The genome of the oomycete Peronosclerospora sorghi, a cosmopolitan pathogen of maize and sorghum, is inflated with dispersed pseudogenes.</title>
        <authorList>
            <person name="Fletcher K."/>
            <person name="Martin F."/>
            <person name="Isakeit T."/>
            <person name="Cavanaugh K."/>
            <person name="Magill C."/>
            <person name="Michelmore R."/>
        </authorList>
    </citation>
    <scope>NUCLEOTIDE SEQUENCE [LARGE SCALE GENOMIC DNA]</scope>
    <source>
        <strain evidence="1">P6</strain>
    </source>
</reference>
<organism evidence="1 2">
    <name type="scientific">Peronosclerospora sorghi</name>
    <dbReference type="NCBI Taxonomy" id="230839"/>
    <lineage>
        <taxon>Eukaryota</taxon>
        <taxon>Sar</taxon>
        <taxon>Stramenopiles</taxon>
        <taxon>Oomycota</taxon>
        <taxon>Peronosporomycetes</taxon>
        <taxon>Peronosporales</taxon>
        <taxon>Peronosporaceae</taxon>
        <taxon>Peronosclerospora</taxon>
    </lineage>
</organism>
<dbReference type="Proteomes" id="UP001163321">
    <property type="component" value="Chromosome 3"/>
</dbReference>
<accession>A0ACC0W8H1</accession>
<comment type="caution">
    <text evidence="1">The sequence shown here is derived from an EMBL/GenBank/DDBJ whole genome shotgun (WGS) entry which is preliminary data.</text>
</comment>
<evidence type="ECO:0000313" key="1">
    <source>
        <dbReference type="EMBL" id="KAI9914389.1"/>
    </source>
</evidence>
<keyword evidence="2" id="KW-1185">Reference proteome</keyword>
<proteinExistence type="predicted"/>
<name>A0ACC0W8H1_9STRA</name>
<sequence>MLARISHWLATRHEDKSGDDHTFVLQRYKALSRLKNATLDVLRMENALDRSSIGSCEPICGDRDTSMTVSRSREQRQPLTERDLCVQELCTCTIHEYSVTRKILEHALWMWNRYGIGRGLTPQGDGEQPSWWHVLYASTHIIDEPTLVQSVLSAEFLSETDAGKARCWLKIVLNNHTIESSIMMIFSLACENLIHDNYKETSLVRSSEGLGIFLELIIALREVHFAIEVSGEPFELPKLLKSEHSTADNTGEMVSSNVDENIAAAARSSLSRGGSCSPPPDAKAHFEDAKDEKTIQESIDIEDRQAEVTPSHSALFRHRLKGIQQWQYVFGVSLASLSKNPYQSRYVLVDPVLALPNIVDDCVTILRQKPNTPRLFRTTVLSTHLNQLREIVETAGSVPADLDPQAAGALLLDFLKHLPDSLLTSEKYEAFVAAGQLRDEETSVRKMTCLVNDLPVHCQVVLKCVMELMHFLQQAEHREQNGVDSITASTVLAPVIAFKSDVGSGSPSERSRSRTPSLSQDVRYAAVGACIIERMIQHSTTIFHAIRVQIVDAFERLEAKKEALRLVSHQLKFKPQLNVLSDREQVNEISRLFVGYLEGEEGCKLSLHATEPDLVRVWAHFGFNRPSILENFEKGGVLMLQSVLYWVQTDPDALALLRMRALPSAFPSYDAGLVASSICASLGKMLNLISMSAHEEIETVAMSMKPFWKLVDEDMYFPKLFMLMFQVYDRVWSRLDPRAASFTRVMTETEKILEDLLKKAPNSVSEMKVEWEASKMIEDDEKKHEERQEVVGGRLAVESEPCLGSSSKQPCVEFKLDDYKFKLLDTSCILSLEHVAYLDQALPVTCQLCRWFRIYSVETNGSSLETLLSLAQKQRPTLLVVKDAEDNVFGGFASDEWHHALQYYGTGESFLFSFTSPSAPGGFVKYEWSRKNCYFMLCSDESLVMGGGGNFGLFLDSDLAAGTSGACETFNSPPLTTSQEFTCVHVELWGFTIGEKPTGLGGRHRRSVLE</sequence>
<dbReference type="EMBL" id="CM047582">
    <property type="protein sequence ID" value="KAI9914389.1"/>
    <property type="molecule type" value="Genomic_DNA"/>
</dbReference>
<protein>
    <submittedName>
        <fullName evidence="1">Uncharacterized protein</fullName>
    </submittedName>
</protein>
<evidence type="ECO:0000313" key="2">
    <source>
        <dbReference type="Proteomes" id="UP001163321"/>
    </source>
</evidence>